<name>A0A0G0XL27_9BACT</name>
<accession>A0A0G0XL27</accession>
<evidence type="ECO:0000313" key="3">
    <source>
        <dbReference type="Proteomes" id="UP000034108"/>
    </source>
</evidence>
<dbReference type="SUPFAM" id="SSF53448">
    <property type="entry name" value="Nucleotide-diphospho-sugar transferases"/>
    <property type="match status" value="1"/>
</dbReference>
<evidence type="ECO:0000259" key="1">
    <source>
        <dbReference type="Pfam" id="PF00535"/>
    </source>
</evidence>
<dbReference type="CDD" id="cd04186">
    <property type="entry name" value="GT_2_like_c"/>
    <property type="match status" value="1"/>
</dbReference>
<dbReference type="Proteomes" id="UP000034108">
    <property type="component" value="Unassembled WGS sequence"/>
</dbReference>
<dbReference type="AlphaFoldDB" id="A0A0G0XL27"/>
<proteinExistence type="predicted"/>
<reference evidence="2 3" key="1">
    <citation type="journal article" date="2015" name="Nature">
        <title>rRNA introns, odd ribosomes, and small enigmatic genomes across a large radiation of phyla.</title>
        <authorList>
            <person name="Brown C.T."/>
            <person name="Hug L.A."/>
            <person name="Thomas B.C."/>
            <person name="Sharon I."/>
            <person name="Castelle C.J."/>
            <person name="Singh A."/>
            <person name="Wilkins M.J."/>
            <person name="Williams K.H."/>
            <person name="Banfield J.F."/>
        </authorList>
    </citation>
    <scope>NUCLEOTIDE SEQUENCE [LARGE SCALE GENOMIC DNA]</scope>
</reference>
<organism evidence="2 3">
    <name type="scientific">Candidatus Magasanikbacteria bacterium GW2011_GWC2_41_17</name>
    <dbReference type="NCBI Taxonomy" id="1619048"/>
    <lineage>
        <taxon>Bacteria</taxon>
        <taxon>Candidatus Magasanikiibacteriota</taxon>
    </lineage>
</organism>
<dbReference type="Pfam" id="PF00535">
    <property type="entry name" value="Glycos_transf_2"/>
    <property type="match status" value="1"/>
</dbReference>
<feature type="domain" description="Glycosyltransferase 2-like" evidence="1">
    <location>
        <begin position="4"/>
        <end position="119"/>
    </location>
</feature>
<dbReference type="GO" id="GO:0016740">
    <property type="term" value="F:transferase activity"/>
    <property type="evidence" value="ECO:0007669"/>
    <property type="project" value="UniProtKB-KW"/>
</dbReference>
<dbReference type="EMBL" id="LCAV01000029">
    <property type="protein sequence ID" value="KKR97495.1"/>
    <property type="molecule type" value="Genomic_DNA"/>
</dbReference>
<dbReference type="PANTHER" id="PTHR43179">
    <property type="entry name" value="RHAMNOSYLTRANSFERASE WBBL"/>
    <property type="match status" value="1"/>
</dbReference>
<dbReference type="STRING" id="1619048.UU49_C0029G0002"/>
<dbReference type="Gene3D" id="3.90.550.10">
    <property type="entry name" value="Spore Coat Polysaccharide Biosynthesis Protein SpsA, Chain A"/>
    <property type="match status" value="1"/>
</dbReference>
<protein>
    <submittedName>
        <fullName evidence="2">Glycosyl transferase family protein</fullName>
    </submittedName>
</protein>
<keyword evidence="2" id="KW-0808">Transferase</keyword>
<comment type="caution">
    <text evidence="2">The sequence shown here is derived from an EMBL/GenBank/DDBJ whole genome shotgun (WGS) entry which is preliminary data.</text>
</comment>
<dbReference type="PANTHER" id="PTHR43179:SF11">
    <property type="entry name" value="GLYCOSYL TRANSFERASE"/>
    <property type="match status" value="1"/>
</dbReference>
<dbReference type="InterPro" id="IPR029044">
    <property type="entry name" value="Nucleotide-diphossugar_trans"/>
</dbReference>
<evidence type="ECO:0000313" key="2">
    <source>
        <dbReference type="EMBL" id="KKR97495.1"/>
    </source>
</evidence>
<dbReference type="InterPro" id="IPR001173">
    <property type="entry name" value="Glyco_trans_2-like"/>
</dbReference>
<sequence>MKLSVHIVTWNGAKYIPQLFKSLREQTGKDWFLFVWDNNSSDNTVELIKNEVNKLGVQYKIVENKENLGFAGGHNEVFKMTDGEYILLLNQDMFLSPDCFEKSVNFMDAHPEAAAISPRLMKWNFASGAFTNIIDTLGLKVFKNRRVVDWRAGEESSFMSSAPLQVFGISGALPMYRAAALRAVAFENRDFFDASYNSYKEDVDLAYRLASAGFKSYVLPDVIAYHDRAGAGPKTMIDAAALENKKNQSAWVKYHSYKNHLMTLYKNEYWQNFLLDFFWILWYEVKKFMYFLLLDRGVLVGLTEVWKMRKELKEKRKWIIKNRKISWREMRKLHV</sequence>
<gene>
    <name evidence="2" type="ORF">UU49_C0029G0002</name>
</gene>